<evidence type="ECO:0000313" key="2">
    <source>
        <dbReference type="EMBL" id="MBJ6724585.1"/>
    </source>
</evidence>
<comment type="caution">
    <text evidence="2">The sequence shown here is derived from an EMBL/GenBank/DDBJ whole genome shotgun (WGS) entry which is preliminary data.</text>
</comment>
<evidence type="ECO:0000256" key="1">
    <source>
        <dbReference type="SAM" id="Phobius"/>
    </source>
</evidence>
<dbReference type="RefSeq" id="WP_199383424.1">
    <property type="nucleotide sequence ID" value="NZ_JAEMHM010000005.1"/>
</dbReference>
<keyword evidence="1" id="KW-0812">Transmembrane</keyword>
<dbReference type="AlphaFoldDB" id="A0A8J7LV62"/>
<reference evidence="2" key="1">
    <citation type="submission" date="2020-12" db="EMBL/GenBank/DDBJ databases">
        <title>Geomonas sp. Red875, isolated from river sediment.</title>
        <authorList>
            <person name="Xu Z."/>
            <person name="Zhang Z."/>
            <person name="Masuda Y."/>
            <person name="Itoh H."/>
            <person name="Senoo K."/>
        </authorList>
    </citation>
    <scope>NUCLEOTIDE SEQUENCE</scope>
    <source>
        <strain evidence="2">Red875</strain>
    </source>
</reference>
<dbReference type="Proteomes" id="UP000636888">
    <property type="component" value="Unassembled WGS sequence"/>
</dbReference>
<keyword evidence="3" id="KW-1185">Reference proteome</keyword>
<keyword evidence="1" id="KW-1133">Transmembrane helix</keyword>
<accession>A0A8J7LV62</accession>
<evidence type="ECO:0000313" key="3">
    <source>
        <dbReference type="Proteomes" id="UP000636888"/>
    </source>
</evidence>
<keyword evidence="1" id="KW-0472">Membrane</keyword>
<organism evidence="2 3">
    <name type="scientific">Geomesophilobacter sediminis</name>
    <dbReference type="NCBI Taxonomy" id="2798584"/>
    <lineage>
        <taxon>Bacteria</taxon>
        <taxon>Pseudomonadati</taxon>
        <taxon>Thermodesulfobacteriota</taxon>
        <taxon>Desulfuromonadia</taxon>
        <taxon>Geobacterales</taxon>
        <taxon>Geobacteraceae</taxon>
        <taxon>Geomesophilobacter</taxon>
    </lineage>
</organism>
<dbReference type="EMBL" id="JAEMHM010000005">
    <property type="protein sequence ID" value="MBJ6724585.1"/>
    <property type="molecule type" value="Genomic_DNA"/>
</dbReference>
<protein>
    <submittedName>
        <fullName evidence="2">Uncharacterized protein</fullName>
    </submittedName>
</protein>
<feature type="transmembrane region" description="Helical" evidence="1">
    <location>
        <begin position="31"/>
        <end position="54"/>
    </location>
</feature>
<name>A0A8J7LV62_9BACT</name>
<gene>
    <name evidence="2" type="ORF">JFN93_07695</name>
</gene>
<proteinExistence type="predicted"/>
<sequence length="239" mass="26289">MVTGSPQQSATVAGTLKKPRWHELRVAYPRLAYSLVFSIFALLCINVLLTYYSYHARQDELALRASLERVQVTHDQALTATEGNLAANVGAQARRATLAARAMHLSIDTGKGTMYLLRDGAVLREMAVRLPKPAGTADPLRSPRGRRFVVRVVDETYPWEVPRSVFQQRGLPIPADRNVRGALGPVAVILDGNAVIYSRPKSGPLSDREYVLPGSVRAQADDLRAVRAVLKPGMAIYLY</sequence>